<dbReference type="InterPro" id="IPR016181">
    <property type="entry name" value="Acyl_CoA_acyltransferase"/>
</dbReference>
<gene>
    <name evidence="2" type="ORF">BIV57_15920</name>
</gene>
<sequence>MNRTAKLIMRPLARSDRDAVLNLINADRLPGQPRATAADLTDALKGRSRHDAEWWKALDAPVTVVAVEGGAVVGVVSFAVRRKDDTGLILWLHCREREEVAAALVAYAVDALAGRARLEAFQFASALGLGLEGLPVRHRPATHAALLRAGFRGDDLWSYMRADLPLNIPGVPGVRSKRAGDGWELTLSEGGRQVAEASVSAPEQGIGVLRWLEAHVTGRGFGRAMLGSAAAVLAKQGAREMILYVDDDNPRERSRVAAKGLYRSAGFVEVDRLFSYVR</sequence>
<dbReference type="OrthoDB" id="3499143at2"/>
<dbReference type="SUPFAM" id="SSF55729">
    <property type="entry name" value="Acyl-CoA N-acyltransferases (Nat)"/>
    <property type="match status" value="1"/>
</dbReference>
<evidence type="ECO:0000259" key="1">
    <source>
        <dbReference type="PROSITE" id="PS51186"/>
    </source>
</evidence>
<dbReference type="RefSeq" id="WP_071657538.1">
    <property type="nucleotide sequence ID" value="NZ_MLCF01000089.1"/>
</dbReference>
<dbReference type="PROSITE" id="PS51186">
    <property type="entry name" value="GNAT"/>
    <property type="match status" value="1"/>
</dbReference>
<dbReference type="Proteomes" id="UP000243342">
    <property type="component" value="Unassembled WGS sequence"/>
</dbReference>
<dbReference type="InterPro" id="IPR000182">
    <property type="entry name" value="GNAT_dom"/>
</dbReference>
<dbReference type="EMBL" id="MLCF01000089">
    <property type="protein sequence ID" value="OIV36511.1"/>
    <property type="molecule type" value="Genomic_DNA"/>
</dbReference>
<reference evidence="2 3" key="1">
    <citation type="submission" date="2016-10" db="EMBL/GenBank/DDBJ databases">
        <title>Genome sequence of Streptomyces gilvigriseus MUSC 26.</title>
        <authorList>
            <person name="Lee L.-H."/>
            <person name="Ser H.-L."/>
        </authorList>
    </citation>
    <scope>NUCLEOTIDE SEQUENCE [LARGE SCALE GENOMIC DNA]</scope>
    <source>
        <strain evidence="2 3">MUSC 26</strain>
    </source>
</reference>
<dbReference type="AlphaFoldDB" id="A0A1J7BCT0"/>
<dbReference type="Gene3D" id="3.40.630.30">
    <property type="match status" value="2"/>
</dbReference>
<keyword evidence="3" id="KW-1185">Reference proteome</keyword>
<proteinExistence type="predicted"/>
<accession>A0A1J7BCT0</accession>
<organism evidence="2 3">
    <name type="scientific">Mangrovactinospora gilvigrisea</name>
    <dbReference type="NCBI Taxonomy" id="1428644"/>
    <lineage>
        <taxon>Bacteria</taxon>
        <taxon>Bacillati</taxon>
        <taxon>Actinomycetota</taxon>
        <taxon>Actinomycetes</taxon>
        <taxon>Kitasatosporales</taxon>
        <taxon>Streptomycetaceae</taxon>
        <taxon>Mangrovactinospora</taxon>
    </lineage>
</organism>
<name>A0A1J7BCT0_9ACTN</name>
<evidence type="ECO:0000313" key="3">
    <source>
        <dbReference type="Proteomes" id="UP000243342"/>
    </source>
</evidence>
<evidence type="ECO:0000313" key="2">
    <source>
        <dbReference type="EMBL" id="OIV36511.1"/>
    </source>
</evidence>
<comment type="caution">
    <text evidence="2">The sequence shown here is derived from an EMBL/GenBank/DDBJ whole genome shotgun (WGS) entry which is preliminary data.</text>
</comment>
<protein>
    <recommendedName>
        <fullName evidence="1">N-acetyltransferase domain-containing protein</fullName>
    </recommendedName>
</protein>
<dbReference type="GO" id="GO:0016747">
    <property type="term" value="F:acyltransferase activity, transferring groups other than amino-acyl groups"/>
    <property type="evidence" value="ECO:0007669"/>
    <property type="project" value="InterPro"/>
</dbReference>
<feature type="domain" description="N-acetyltransferase" evidence="1">
    <location>
        <begin position="136"/>
        <end position="278"/>
    </location>
</feature>